<reference evidence="4 5" key="1">
    <citation type="submission" date="2018-01" db="EMBL/GenBank/DDBJ databases">
        <title>Harnessing the power of phylogenomics to disentangle the directionality and signatures of interkingdom host jumping in the parasitic fungal genus Tolypocladium.</title>
        <authorList>
            <person name="Quandt C.A."/>
            <person name="Patterson W."/>
            <person name="Spatafora J.W."/>
        </authorList>
    </citation>
    <scope>NUCLEOTIDE SEQUENCE [LARGE SCALE GENOMIC DNA]</scope>
    <source>
        <strain evidence="4 5">NRBC 100945</strain>
    </source>
</reference>
<gene>
    <name evidence="4" type="ORF">TPAR_05777</name>
</gene>
<evidence type="ECO:0000259" key="3">
    <source>
        <dbReference type="SMART" id="SM00359"/>
    </source>
</evidence>
<dbReference type="AlphaFoldDB" id="A0A2S4KV03"/>
<dbReference type="PROSITE" id="PS50890">
    <property type="entry name" value="PUA"/>
    <property type="match status" value="1"/>
</dbReference>
<evidence type="ECO:0000256" key="1">
    <source>
        <dbReference type="ARBA" id="ARBA00004496"/>
    </source>
</evidence>
<dbReference type="Pfam" id="PF11720">
    <property type="entry name" value="Inhibitor_I78"/>
    <property type="match status" value="1"/>
</dbReference>
<dbReference type="Gene3D" id="3.30.10.10">
    <property type="entry name" value="Trypsin Inhibitor V, subunit A"/>
    <property type="match status" value="1"/>
</dbReference>
<dbReference type="OrthoDB" id="10249667at2759"/>
<protein>
    <submittedName>
        <fullName evidence="4">Translation machinery-associated protein 20</fullName>
    </submittedName>
</protein>
<dbReference type="Proteomes" id="UP000237481">
    <property type="component" value="Unassembled WGS sequence"/>
</dbReference>
<evidence type="ECO:0000256" key="2">
    <source>
        <dbReference type="ARBA" id="ARBA00022490"/>
    </source>
</evidence>
<keyword evidence="5" id="KW-1185">Reference proteome</keyword>
<dbReference type="Pfam" id="PF17832">
    <property type="entry name" value="Pre-PUA"/>
    <property type="match status" value="1"/>
</dbReference>
<proteinExistence type="predicted"/>
<dbReference type="GO" id="GO:0003723">
    <property type="term" value="F:RNA binding"/>
    <property type="evidence" value="ECO:0007669"/>
    <property type="project" value="InterPro"/>
</dbReference>
<dbReference type="InterPro" id="IPR016437">
    <property type="entry name" value="MCT-1/Tma20"/>
</dbReference>
<dbReference type="SMART" id="SM00359">
    <property type="entry name" value="PUA"/>
    <property type="match status" value="1"/>
</dbReference>
<dbReference type="PANTHER" id="PTHR22798">
    <property type="entry name" value="MCT-1 PROTEIN"/>
    <property type="match status" value="1"/>
</dbReference>
<dbReference type="InterPro" id="IPR002478">
    <property type="entry name" value="PUA"/>
</dbReference>
<dbReference type="CDD" id="cd11609">
    <property type="entry name" value="MCT1_N"/>
    <property type="match status" value="1"/>
</dbReference>
<dbReference type="Gene3D" id="3.10.400.20">
    <property type="match status" value="1"/>
</dbReference>
<feature type="non-terminal residue" evidence="4">
    <location>
        <position position="1"/>
    </location>
</feature>
<dbReference type="NCBIfam" id="TIGR00451">
    <property type="entry name" value="unchar_dom_2"/>
    <property type="match status" value="1"/>
</dbReference>
<comment type="caution">
    <text evidence="4">The sequence shown here is derived from an EMBL/GenBank/DDBJ whole genome shotgun (WGS) entry which is preliminary data.</text>
</comment>
<name>A0A2S4KV03_9HYPO</name>
<keyword evidence="2" id="KW-0963">Cytoplasm</keyword>
<evidence type="ECO:0000313" key="4">
    <source>
        <dbReference type="EMBL" id="POR34025.1"/>
    </source>
</evidence>
<sequence length="350" mass="38087">VTADDTASSVPARLPYTDGPSRVQLATAFSKLVCLPINPPPPSGASSLNCSTFINQLCQSSIDTRSATTHVNTRTAIMPLVVPHVTTAADKTDEWQKKLVGKKLSDTESNETTFCKQDLPKVHRIIRPSMLMTKDYNENRLNIHLNEDGTVSHAAPKQKLKSSVQRSLRQSLLSTYPLLAPHIDEILPKKASLSSMKLPDRNTLYVLDAEPLFYQQDAAAAILPHLRLVHRFPQGFPTIRIDRGAIRFVLSGATLMAPGLTSKGGRLPAEGAPKALDEGREMEQRADAEGRWSRELQKGESVVIMAEGKEEACAVGTLVVGTDEVKAKGKGPVVEDAHFLGDGLWNLGVE</sequence>
<dbReference type="PANTHER" id="PTHR22798:SF0">
    <property type="entry name" value="MALIGNANT T-CELL-AMPLIFIED SEQUENCE 1"/>
    <property type="match status" value="1"/>
</dbReference>
<dbReference type="InterPro" id="IPR004521">
    <property type="entry name" value="Uncharacterised_CHP00451"/>
</dbReference>
<dbReference type="GO" id="GO:0001731">
    <property type="term" value="P:formation of translation preinitiation complex"/>
    <property type="evidence" value="ECO:0007669"/>
    <property type="project" value="TreeGrafter"/>
</dbReference>
<feature type="domain" description="PUA" evidence="3">
    <location>
        <begin position="237"/>
        <end position="341"/>
    </location>
</feature>
<accession>A0A2S4KV03</accession>
<dbReference type="CDD" id="cd21155">
    <property type="entry name" value="PUA_MCTS-1-like"/>
    <property type="match status" value="1"/>
</dbReference>
<evidence type="ECO:0000313" key="5">
    <source>
        <dbReference type="Proteomes" id="UP000237481"/>
    </source>
</evidence>
<dbReference type="SUPFAM" id="SSF88697">
    <property type="entry name" value="PUA domain-like"/>
    <property type="match status" value="1"/>
</dbReference>
<dbReference type="InterPro" id="IPR015947">
    <property type="entry name" value="PUA-like_sf"/>
</dbReference>
<dbReference type="EMBL" id="PKSG01000581">
    <property type="protein sequence ID" value="POR34025.1"/>
    <property type="molecule type" value="Genomic_DNA"/>
</dbReference>
<dbReference type="STRING" id="94208.A0A2S4KV03"/>
<organism evidence="4 5">
    <name type="scientific">Tolypocladium paradoxum</name>
    <dbReference type="NCBI Taxonomy" id="94208"/>
    <lineage>
        <taxon>Eukaryota</taxon>
        <taxon>Fungi</taxon>
        <taxon>Dikarya</taxon>
        <taxon>Ascomycota</taxon>
        <taxon>Pezizomycotina</taxon>
        <taxon>Sordariomycetes</taxon>
        <taxon>Hypocreomycetidae</taxon>
        <taxon>Hypocreales</taxon>
        <taxon>Ophiocordycipitaceae</taxon>
        <taxon>Tolypocladium</taxon>
    </lineage>
</organism>
<comment type="subcellular location">
    <subcellularLocation>
        <location evidence="1">Cytoplasm</location>
    </subcellularLocation>
</comment>
<dbReference type="InterPro" id="IPR021719">
    <property type="entry name" value="Prot_inh_I78"/>
</dbReference>
<dbReference type="InterPro" id="IPR041366">
    <property type="entry name" value="Pre-PUA"/>
</dbReference>
<dbReference type="GO" id="GO:0005737">
    <property type="term" value="C:cytoplasm"/>
    <property type="evidence" value="ECO:0007669"/>
    <property type="project" value="UniProtKB-SubCell"/>
</dbReference>